<reference evidence="2" key="1">
    <citation type="submission" date="2020-08" db="EMBL/GenBank/DDBJ databases">
        <title>Multicomponent nature underlies the extraordinary mechanical properties of spider dragline silk.</title>
        <authorList>
            <person name="Kono N."/>
            <person name="Nakamura H."/>
            <person name="Mori M."/>
            <person name="Yoshida Y."/>
            <person name="Ohtoshi R."/>
            <person name="Malay A.D."/>
            <person name="Moran D.A.P."/>
            <person name="Tomita M."/>
            <person name="Numata K."/>
            <person name="Arakawa K."/>
        </authorList>
    </citation>
    <scope>NUCLEOTIDE SEQUENCE</scope>
</reference>
<accession>A0A8X6IPG4</accession>
<feature type="region of interest" description="Disordered" evidence="1">
    <location>
        <begin position="1"/>
        <end position="20"/>
    </location>
</feature>
<sequence>MSRPIVGSWNGVGSGVSEGPPHLQMKNKLHVGRQFLASTWIPVASSNSLHAMTNRLPTHVRQILAISNNQLNKLAEMVDGIMAVAGSTSSIHVIDADNQDLKTMLREISSRLSCLKTRKRSSSRGPAGRFHR</sequence>
<dbReference type="OrthoDB" id="6426213at2759"/>
<keyword evidence="3" id="KW-1185">Reference proteome</keyword>
<organism evidence="2 3">
    <name type="scientific">Trichonephila inaurata madagascariensis</name>
    <dbReference type="NCBI Taxonomy" id="2747483"/>
    <lineage>
        <taxon>Eukaryota</taxon>
        <taxon>Metazoa</taxon>
        <taxon>Ecdysozoa</taxon>
        <taxon>Arthropoda</taxon>
        <taxon>Chelicerata</taxon>
        <taxon>Arachnida</taxon>
        <taxon>Araneae</taxon>
        <taxon>Araneomorphae</taxon>
        <taxon>Entelegynae</taxon>
        <taxon>Araneoidea</taxon>
        <taxon>Nephilidae</taxon>
        <taxon>Trichonephila</taxon>
        <taxon>Trichonephila inaurata</taxon>
    </lineage>
</organism>
<evidence type="ECO:0000256" key="1">
    <source>
        <dbReference type="SAM" id="MobiDB-lite"/>
    </source>
</evidence>
<dbReference type="Proteomes" id="UP000886998">
    <property type="component" value="Unassembled WGS sequence"/>
</dbReference>
<evidence type="ECO:0000313" key="2">
    <source>
        <dbReference type="EMBL" id="GFS53875.1"/>
    </source>
</evidence>
<gene>
    <name evidence="2" type="ORF">TNIN_370811</name>
</gene>
<protein>
    <submittedName>
        <fullName evidence="2">Uncharacterized protein</fullName>
    </submittedName>
</protein>
<evidence type="ECO:0000313" key="3">
    <source>
        <dbReference type="Proteomes" id="UP000886998"/>
    </source>
</evidence>
<proteinExistence type="predicted"/>
<dbReference type="AlphaFoldDB" id="A0A8X6IPG4"/>
<dbReference type="EMBL" id="BMAV01026842">
    <property type="protein sequence ID" value="GFS53875.1"/>
    <property type="molecule type" value="Genomic_DNA"/>
</dbReference>
<name>A0A8X6IPG4_9ARAC</name>
<comment type="caution">
    <text evidence="2">The sequence shown here is derived from an EMBL/GenBank/DDBJ whole genome shotgun (WGS) entry which is preliminary data.</text>
</comment>